<dbReference type="RefSeq" id="WP_059934023.1">
    <property type="nucleotide sequence ID" value="NZ_LPDO01000151.1"/>
</dbReference>
<gene>
    <name evidence="15" type="primary">atpA</name>
    <name evidence="19" type="ORF">WK53_19760</name>
</gene>
<comment type="similarity">
    <text evidence="3 15">Belongs to the ATPase alpha/beta chains family.</text>
</comment>
<dbReference type="Pfam" id="PF00306">
    <property type="entry name" value="ATP-synt_ab_C"/>
    <property type="match status" value="1"/>
</dbReference>
<comment type="caution">
    <text evidence="19">The sequence shown here is derived from an EMBL/GenBank/DDBJ whole genome shotgun (WGS) entry which is preliminary data.</text>
</comment>
<dbReference type="InterPro" id="IPR023366">
    <property type="entry name" value="ATP_synth_asu-like_sf"/>
</dbReference>
<evidence type="ECO:0000256" key="12">
    <source>
        <dbReference type="ARBA" id="ARBA00023196"/>
    </source>
</evidence>
<dbReference type="PANTHER" id="PTHR48082">
    <property type="entry name" value="ATP SYNTHASE SUBUNIT ALPHA, MITOCHONDRIAL"/>
    <property type="match status" value="1"/>
</dbReference>
<evidence type="ECO:0000256" key="2">
    <source>
        <dbReference type="ARBA" id="ARBA00004370"/>
    </source>
</evidence>
<dbReference type="GO" id="GO:0043531">
    <property type="term" value="F:ADP binding"/>
    <property type="evidence" value="ECO:0007669"/>
    <property type="project" value="TreeGrafter"/>
</dbReference>
<dbReference type="Proteomes" id="UP000056732">
    <property type="component" value="Unassembled WGS sequence"/>
</dbReference>
<feature type="binding site" evidence="15">
    <location>
        <begin position="173"/>
        <end position="180"/>
    </location>
    <ligand>
        <name>ATP</name>
        <dbReference type="ChEBI" id="CHEBI:30616"/>
    </ligand>
</feature>
<evidence type="ECO:0000256" key="3">
    <source>
        <dbReference type="ARBA" id="ARBA00008936"/>
    </source>
</evidence>
<protein>
    <recommendedName>
        <fullName evidence="15">ATP synthase subunit alpha</fullName>
        <ecNumber evidence="15">7.1.2.2</ecNumber>
    </recommendedName>
    <alternativeName>
        <fullName evidence="15">ATP synthase F1 sector subunit alpha</fullName>
    </alternativeName>
    <alternativeName>
        <fullName evidence="15">F-ATPase subunit alpha</fullName>
    </alternativeName>
</protein>
<dbReference type="Gene3D" id="3.40.50.300">
    <property type="entry name" value="P-loop containing nucleotide triphosphate hydrolases"/>
    <property type="match status" value="1"/>
</dbReference>
<evidence type="ECO:0000259" key="18">
    <source>
        <dbReference type="Pfam" id="PF02874"/>
    </source>
</evidence>
<dbReference type="SUPFAM" id="SSF52540">
    <property type="entry name" value="P-loop containing nucleoside triphosphate hydrolases"/>
    <property type="match status" value="1"/>
</dbReference>
<keyword evidence="12 15" id="KW-0139">CF(1)</keyword>
<keyword evidence="13 15" id="KW-0066">ATP synthesis</keyword>
<comment type="subcellular location">
    <subcellularLocation>
        <location evidence="15">Cell membrane</location>
        <topology evidence="15">Peripheral membrane protein</topology>
    </subcellularLocation>
    <subcellularLocation>
        <location evidence="2">Membrane</location>
    </subcellularLocation>
</comment>
<dbReference type="CDD" id="cd18113">
    <property type="entry name" value="ATP-synt_F1_alpha_C"/>
    <property type="match status" value="1"/>
</dbReference>
<evidence type="ECO:0000256" key="6">
    <source>
        <dbReference type="ARBA" id="ARBA00022741"/>
    </source>
</evidence>
<dbReference type="GO" id="GO:0005886">
    <property type="term" value="C:plasma membrane"/>
    <property type="evidence" value="ECO:0007669"/>
    <property type="project" value="UniProtKB-SubCell"/>
</dbReference>
<comment type="function">
    <text evidence="1 15">Produces ATP from ADP in the presence of a proton gradient across the membrane. The alpha chain is a regulatory subunit.</text>
</comment>
<evidence type="ECO:0000259" key="17">
    <source>
        <dbReference type="Pfam" id="PF00306"/>
    </source>
</evidence>
<keyword evidence="11 15" id="KW-0472">Membrane</keyword>
<dbReference type="NCBIfam" id="TIGR00962">
    <property type="entry name" value="atpA"/>
    <property type="match status" value="1"/>
</dbReference>
<dbReference type="EMBL" id="LPDO01000151">
    <property type="protein sequence ID" value="KVT41301.1"/>
    <property type="molecule type" value="Genomic_DNA"/>
</dbReference>
<keyword evidence="4 15" id="KW-0813">Transport</keyword>
<evidence type="ECO:0000256" key="10">
    <source>
        <dbReference type="ARBA" id="ARBA00023065"/>
    </source>
</evidence>
<keyword evidence="5 15" id="KW-1003">Cell membrane</keyword>
<feature type="domain" description="ATPase F1/V1/A1 complex alpha/beta subunit N-terminal" evidence="18">
    <location>
        <begin position="29"/>
        <end position="96"/>
    </location>
</feature>
<evidence type="ECO:0000256" key="9">
    <source>
        <dbReference type="ARBA" id="ARBA00022967"/>
    </source>
</evidence>
<name>A0AAW3N3F6_9BURK</name>
<dbReference type="InterPro" id="IPR033732">
    <property type="entry name" value="ATP_synth_F1_a_nt-bd_dom"/>
</dbReference>
<dbReference type="CDD" id="cd18116">
    <property type="entry name" value="ATP-synt_F1_alpha_N"/>
    <property type="match status" value="1"/>
</dbReference>
<sequence>MNDTTDATNDAWLIRGRAALAHLDLAPQVEVVGRVEHVADGMARVSGLPHVRLNELLRFDGGQLGFVLTLDADTLSCVLLDGSERIAAGTRVSGTGRVVEVPVGPSLMGRVIDPLGRPLDRGAPPDSTLSLPVERPAPAIVERALVSQPIETGVLLIDALFAIGRGQRELIIGDRATGKTSIAIDTIVNQKHSDVVCVYVAIGQRATAVERVIDAVRQNGAPERCVFVVASAADPPGLQWIAPFAAVSIAEYFRDRGEHALVVIDDLTKHAATHRELALLAREPPGREAYPGDIFYLHARLLERAAQLSPERGGGSLTAIPIAETDAGNLAAYIPTNLISITDGQIVLDARLFAANQRPAIDVGLSVSRVGGKAQWPALRAASGRLRLDYAQFIELEMFTRFGGLSDARVKAQIVRGECIRSLIAQPRFLPLRPIDQTALLLALADGVFDAYPPGAVAGIRDALPARLDATGIAAKLGPVLQAAGELTDDDRLDLVSIVRNLADGERTTGETIEQPDR</sequence>
<dbReference type="FunFam" id="3.40.50.300:FF:004039">
    <property type="entry name" value="ATP synthase subunit alpha, mitochondrial"/>
    <property type="match status" value="1"/>
</dbReference>
<evidence type="ECO:0000313" key="20">
    <source>
        <dbReference type="Proteomes" id="UP000056732"/>
    </source>
</evidence>
<accession>A0AAW3N3F6</accession>
<dbReference type="GO" id="GO:0005524">
    <property type="term" value="F:ATP binding"/>
    <property type="evidence" value="ECO:0007669"/>
    <property type="project" value="UniProtKB-UniRule"/>
</dbReference>
<evidence type="ECO:0000256" key="13">
    <source>
        <dbReference type="ARBA" id="ARBA00023310"/>
    </source>
</evidence>
<dbReference type="SUPFAM" id="SSF47917">
    <property type="entry name" value="C-terminal domain of alpha and beta subunits of F1 ATP synthase"/>
    <property type="match status" value="1"/>
</dbReference>
<evidence type="ECO:0000256" key="4">
    <source>
        <dbReference type="ARBA" id="ARBA00022448"/>
    </source>
</evidence>
<dbReference type="InterPro" id="IPR000793">
    <property type="entry name" value="ATP_synth_asu_C"/>
</dbReference>
<dbReference type="NCBIfam" id="NF009884">
    <property type="entry name" value="PRK13343.1"/>
    <property type="match status" value="1"/>
</dbReference>
<dbReference type="SUPFAM" id="SSF50615">
    <property type="entry name" value="N-terminal domain of alpha and beta subunits of F1 ATP synthase"/>
    <property type="match status" value="1"/>
</dbReference>
<dbReference type="CDD" id="cd01132">
    <property type="entry name" value="F1-ATPase_alpha_CD"/>
    <property type="match status" value="1"/>
</dbReference>
<evidence type="ECO:0000256" key="14">
    <source>
        <dbReference type="ARBA" id="ARBA00026013"/>
    </source>
</evidence>
<keyword evidence="6 15" id="KW-0547">Nucleotide-binding</keyword>
<dbReference type="InterPro" id="IPR038376">
    <property type="entry name" value="ATP_synth_asu_C_sf"/>
</dbReference>
<feature type="site" description="Required for activity" evidence="15">
    <location>
        <position position="366"/>
    </location>
</feature>
<evidence type="ECO:0000256" key="1">
    <source>
        <dbReference type="ARBA" id="ARBA00003784"/>
    </source>
</evidence>
<comment type="catalytic activity">
    <reaction evidence="15">
        <text>ATP + H2O + 4 H(+)(in) = ADP + phosphate + 5 H(+)(out)</text>
        <dbReference type="Rhea" id="RHEA:57720"/>
        <dbReference type="ChEBI" id="CHEBI:15377"/>
        <dbReference type="ChEBI" id="CHEBI:15378"/>
        <dbReference type="ChEBI" id="CHEBI:30616"/>
        <dbReference type="ChEBI" id="CHEBI:43474"/>
        <dbReference type="ChEBI" id="CHEBI:456216"/>
        <dbReference type="EC" id="7.1.2.2"/>
    </reaction>
</comment>
<dbReference type="EC" id="7.1.2.2" evidence="15"/>
<keyword evidence="10 15" id="KW-0406">Ion transport</keyword>
<keyword evidence="7 15" id="KW-0375">Hydrogen ion transport</keyword>
<dbReference type="InterPro" id="IPR005294">
    <property type="entry name" value="ATP_synth_F1_asu"/>
</dbReference>
<dbReference type="Gene3D" id="2.40.30.20">
    <property type="match status" value="1"/>
</dbReference>
<evidence type="ECO:0000259" key="16">
    <source>
        <dbReference type="Pfam" id="PF00006"/>
    </source>
</evidence>
<reference evidence="19 20" key="1">
    <citation type="submission" date="2015-11" db="EMBL/GenBank/DDBJ databases">
        <title>Expanding the genomic diversity of Burkholderia species for the development of highly accurate diagnostics.</title>
        <authorList>
            <person name="Sahl J."/>
            <person name="Keim P."/>
            <person name="Wagner D."/>
        </authorList>
    </citation>
    <scope>NUCLEOTIDE SEQUENCE [LARGE SCALE GENOMIC DNA]</scope>
    <source>
        <strain evidence="19 20">MSMB1137WGS</strain>
    </source>
</reference>
<dbReference type="InterPro" id="IPR027417">
    <property type="entry name" value="P-loop_NTPase"/>
</dbReference>
<dbReference type="Pfam" id="PF00006">
    <property type="entry name" value="ATP-synt_ab"/>
    <property type="match status" value="1"/>
</dbReference>
<evidence type="ECO:0000313" key="19">
    <source>
        <dbReference type="EMBL" id="KVT41301.1"/>
    </source>
</evidence>
<evidence type="ECO:0000256" key="15">
    <source>
        <dbReference type="HAMAP-Rule" id="MF_01346"/>
    </source>
</evidence>
<dbReference type="InterPro" id="IPR000194">
    <property type="entry name" value="ATPase_F1/V1/A1_a/bsu_nucl-bd"/>
</dbReference>
<comment type="subunit">
    <text evidence="14">F-type ATPases have 2 components, CF(1) - the catalytic core - and CF(0) - the membrane proton channel. CF(1) has five subunits: alpha(3), beta(3), gamma(1), delta(1), epsilon(1). CF(0) has four main subunits: a(1), b(1), b'(1) and c(9-12).</text>
</comment>
<feature type="domain" description="ATP synthase alpha subunit C-terminal" evidence="17">
    <location>
        <begin position="375"/>
        <end position="500"/>
    </location>
</feature>
<keyword evidence="8 15" id="KW-0067">ATP-binding</keyword>
<dbReference type="GO" id="GO:0046933">
    <property type="term" value="F:proton-transporting ATP synthase activity, rotational mechanism"/>
    <property type="evidence" value="ECO:0007669"/>
    <property type="project" value="UniProtKB-UniRule"/>
</dbReference>
<dbReference type="Pfam" id="PF02874">
    <property type="entry name" value="ATP-synt_ab_N"/>
    <property type="match status" value="1"/>
</dbReference>
<dbReference type="PROSITE" id="PS00152">
    <property type="entry name" value="ATPASE_ALPHA_BETA"/>
    <property type="match status" value="1"/>
</dbReference>
<dbReference type="InterPro" id="IPR036121">
    <property type="entry name" value="ATPase_F1/V1/A1_a/bsu_N_sf"/>
</dbReference>
<dbReference type="PANTHER" id="PTHR48082:SF2">
    <property type="entry name" value="ATP SYNTHASE SUBUNIT ALPHA, MITOCHONDRIAL"/>
    <property type="match status" value="1"/>
</dbReference>
<evidence type="ECO:0000256" key="5">
    <source>
        <dbReference type="ARBA" id="ARBA00022475"/>
    </source>
</evidence>
<dbReference type="Gene3D" id="1.20.150.20">
    <property type="entry name" value="ATP synthase alpha/beta chain, C-terminal domain"/>
    <property type="match status" value="1"/>
</dbReference>
<evidence type="ECO:0000256" key="11">
    <source>
        <dbReference type="ARBA" id="ARBA00023136"/>
    </source>
</evidence>
<proteinExistence type="inferred from homology"/>
<keyword evidence="9 15" id="KW-1278">Translocase</keyword>
<evidence type="ECO:0000256" key="7">
    <source>
        <dbReference type="ARBA" id="ARBA00022781"/>
    </source>
</evidence>
<organism evidence="19 20">
    <name type="scientific">Burkholderia ubonensis</name>
    <dbReference type="NCBI Taxonomy" id="101571"/>
    <lineage>
        <taxon>Bacteria</taxon>
        <taxon>Pseudomonadati</taxon>
        <taxon>Pseudomonadota</taxon>
        <taxon>Betaproteobacteria</taxon>
        <taxon>Burkholderiales</taxon>
        <taxon>Burkholderiaceae</taxon>
        <taxon>Burkholderia</taxon>
        <taxon>Burkholderia cepacia complex</taxon>
    </lineage>
</organism>
<evidence type="ECO:0000256" key="8">
    <source>
        <dbReference type="ARBA" id="ARBA00022840"/>
    </source>
</evidence>
<dbReference type="HAMAP" id="MF_01346">
    <property type="entry name" value="ATP_synth_alpha_bact"/>
    <property type="match status" value="1"/>
</dbReference>
<dbReference type="GO" id="GO:0045259">
    <property type="term" value="C:proton-transporting ATP synthase complex"/>
    <property type="evidence" value="ECO:0007669"/>
    <property type="project" value="UniProtKB-KW"/>
</dbReference>
<dbReference type="InterPro" id="IPR004100">
    <property type="entry name" value="ATPase_F1/V1/A1_a/bsu_N"/>
</dbReference>
<dbReference type="AlphaFoldDB" id="A0AAW3N3F6"/>
<feature type="domain" description="ATPase F1/V1/A1 complex alpha/beta subunit nucleotide-binding" evidence="16">
    <location>
        <begin position="153"/>
        <end position="368"/>
    </location>
</feature>
<dbReference type="InterPro" id="IPR020003">
    <property type="entry name" value="ATPase_a/bsu_AS"/>
</dbReference>